<dbReference type="NCBIfam" id="TIGR01003">
    <property type="entry name" value="PTS_HPr_family"/>
    <property type="match status" value="1"/>
</dbReference>
<gene>
    <name evidence="6" type="ORF">SAMN04488109_6054</name>
</gene>
<dbReference type="AlphaFoldDB" id="A0A1M5WVE6"/>
<dbReference type="InterPro" id="IPR002114">
    <property type="entry name" value="PTS_HPr_Ser_P_site"/>
</dbReference>
<reference evidence="6 7" key="1">
    <citation type="submission" date="2016-11" db="EMBL/GenBank/DDBJ databases">
        <authorList>
            <person name="Jaros S."/>
            <person name="Januszkiewicz K."/>
            <person name="Wedrychowicz H."/>
        </authorList>
    </citation>
    <scope>NUCLEOTIDE SEQUENCE [LARGE SCALE GENOMIC DNA]</scope>
    <source>
        <strain evidence="6 7">DSM 24574</strain>
    </source>
</reference>
<dbReference type="CDD" id="cd00367">
    <property type="entry name" value="PTS-HPr_like"/>
    <property type="match status" value="1"/>
</dbReference>
<organism evidence="6 7">
    <name type="scientific">Chryseolinea serpens</name>
    <dbReference type="NCBI Taxonomy" id="947013"/>
    <lineage>
        <taxon>Bacteria</taxon>
        <taxon>Pseudomonadati</taxon>
        <taxon>Bacteroidota</taxon>
        <taxon>Cytophagia</taxon>
        <taxon>Cytophagales</taxon>
        <taxon>Fulvivirgaceae</taxon>
        <taxon>Chryseolinea</taxon>
    </lineage>
</organism>
<comment type="similarity">
    <text evidence="2">Belongs to the HPr family.</text>
</comment>
<sequence>MITHDYLITAAEGLHARPATNLIRLAKKYKSATSLKKGEKTVKLNSMLNILSLALKGGDTVTLIVEGEDETEAAAAIETFFKEELKNL</sequence>
<dbReference type="SUPFAM" id="SSF55594">
    <property type="entry name" value="HPr-like"/>
    <property type="match status" value="1"/>
</dbReference>
<dbReference type="PROSITE" id="PS51350">
    <property type="entry name" value="PTS_HPR_DOM"/>
    <property type="match status" value="1"/>
</dbReference>
<dbReference type="STRING" id="947013.SAMN04488109_6054"/>
<dbReference type="InterPro" id="IPR001020">
    <property type="entry name" value="PTS_HPr_His_P_site"/>
</dbReference>
<dbReference type="RefSeq" id="WP_073142086.1">
    <property type="nucleotide sequence ID" value="NZ_FQWQ01000005.1"/>
</dbReference>
<evidence type="ECO:0000256" key="4">
    <source>
        <dbReference type="ARBA" id="ARBA00022683"/>
    </source>
</evidence>
<evidence type="ECO:0000313" key="7">
    <source>
        <dbReference type="Proteomes" id="UP000184212"/>
    </source>
</evidence>
<dbReference type="GO" id="GO:0009401">
    <property type="term" value="P:phosphoenolpyruvate-dependent sugar phosphotransferase system"/>
    <property type="evidence" value="ECO:0007669"/>
    <property type="project" value="UniProtKB-KW"/>
</dbReference>
<dbReference type="PRINTS" id="PR00107">
    <property type="entry name" value="PHOSPHOCPHPR"/>
</dbReference>
<keyword evidence="3" id="KW-0963">Cytoplasm</keyword>
<evidence type="ECO:0000259" key="5">
    <source>
        <dbReference type="PROSITE" id="PS51350"/>
    </source>
</evidence>
<dbReference type="Gene3D" id="3.30.1340.10">
    <property type="entry name" value="HPr-like"/>
    <property type="match status" value="1"/>
</dbReference>
<dbReference type="Pfam" id="PF00381">
    <property type="entry name" value="PTS-HPr"/>
    <property type="match status" value="1"/>
</dbReference>
<dbReference type="PROSITE" id="PS00589">
    <property type="entry name" value="PTS_HPR_SER"/>
    <property type="match status" value="1"/>
</dbReference>
<dbReference type="InterPro" id="IPR000032">
    <property type="entry name" value="HPr-like"/>
</dbReference>
<dbReference type="InterPro" id="IPR050399">
    <property type="entry name" value="HPr"/>
</dbReference>
<protein>
    <submittedName>
        <fullName evidence="6">Phosphocarrier protein</fullName>
    </submittedName>
</protein>
<evidence type="ECO:0000256" key="2">
    <source>
        <dbReference type="ARBA" id="ARBA00010736"/>
    </source>
</evidence>
<dbReference type="OrthoDB" id="9809047at2"/>
<dbReference type="InterPro" id="IPR035895">
    <property type="entry name" value="HPr-like_sf"/>
</dbReference>
<accession>A0A1M5WVE6</accession>
<keyword evidence="7" id="KW-1185">Reference proteome</keyword>
<comment type="subcellular location">
    <subcellularLocation>
        <location evidence="1">Cytoplasm</location>
    </subcellularLocation>
</comment>
<dbReference type="PANTHER" id="PTHR33705">
    <property type="entry name" value="PHOSPHOCARRIER PROTEIN HPR"/>
    <property type="match status" value="1"/>
</dbReference>
<dbReference type="EMBL" id="FQWQ01000005">
    <property type="protein sequence ID" value="SHH91430.1"/>
    <property type="molecule type" value="Genomic_DNA"/>
</dbReference>
<dbReference type="GO" id="GO:0005737">
    <property type="term" value="C:cytoplasm"/>
    <property type="evidence" value="ECO:0007669"/>
    <property type="project" value="UniProtKB-SubCell"/>
</dbReference>
<dbReference type="PANTHER" id="PTHR33705:SF2">
    <property type="entry name" value="PHOSPHOCARRIER PROTEIN NPR"/>
    <property type="match status" value="1"/>
</dbReference>
<evidence type="ECO:0000313" key="6">
    <source>
        <dbReference type="EMBL" id="SHH91430.1"/>
    </source>
</evidence>
<keyword evidence="4" id="KW-0598">Phosphotransferase system</keyword>
<evidence type="ECO:0000256" key="1">
    <source>
        <dbReference type="ARBA" id="ARBA00004496"/>
    </source>
</evidence>
<evidence type="ECO:0000256" key="3">
    <source>
        <dbReference type="ARBA" id="ARBA00022490"/>
    </source>
</evidence>
<dbReference type="PROSITE" id="PS00369">
    <property type="entry name" value="PTS_HPR_HIS"/>
    <property type="match status" value="1"/>
</dbReference>
<dbReference type="Proteomes" id="UP000184212">
    <property type="component" value="Unassembled WGS sequence"/>
</dbReference>
<feature type="domain" description="HPr" evidence="5">
    <location>
        <begin position="1"/>
        <end position="88"/>
    </location>
</feature>
<name>A0A1M5WVE6_9BACT</name>
<proteinExistence type="inferred from homology"/>